<dbReference type="PANTHER" id="PTHR43747:SF5">
    <property type="entry name" value="FAD-BINDING DOMAIN-CONTAINING PROTEIN"/>
    <property type="match status" value="1"/>
</dbReference>
<evidence type="ECO:0000313" key="5">
    <source>
        <dbReference type="EMBL" id="KAK8859487.1"/>
    </source>
</evidence>
<keyword evidence="6" id="KW-1185">Reference proteome</keyword>
<dbReference type="SUPFAM" id="SSF51905">
    <property type="entry name" value="FAD/NAD(P)-binding domain"/>
    <property type="match status" value="1"/>
</dbReference>
<evidence type="ECO:0000256" key="2">
    <source>
        <dbReference type="ARBA" id="ARBA00023002"/>
    </source>
</evidence>
<gene>
    <name evidence="5" type="ORF">PGQ11_010221</name>
</gene>
<evidence type="ECO:0000256" key="4">
    <source>
        <dbReference type="SAM" id="MobiDB-lite"/>
    </source>
</evidence>
<name>A0ABR2I916_9PEZI</name>
<evidence type="ECO:0000256" key="1">
    <source>
        <dbReference type="ARBA" id="ARBA00005706"/>
    </source>
</evidence>
<comment type="similarity">
    <text evidence="1">Belongs to the flavin-dependent halogenase family.</text>
</comment>
<accession>A0ABR2I916</accession>
<dbReference type="Pfam" id="PF04820">
    <property type="entry name" value="Trp_halogenase"/>
    <property type="match status" value="1"/>
</dbReference>
<dbReference type="Proteomes" id="UP001390339">
    <property type="component" value="Unassembled WGS sequence"/>
</dbReference>
<feature type="region of interest" description="Disordered" evidence="4">
    <location>
        <begin position="126"/>
        <end position="158"/>
    </location>
</feature>
<feature type="compositionally biased region" description="Low complexity" evidence="4">
    <location>
        <begin position="141"/>
        <end position="158"/>
    </location>
</feature>
<reference evidence="5 6" key="1">
    <citation type="journal article" date="2024" name="IMA Fungus">
        <title>Apiospora arundinis, a panoply of carbohydrate-active enzymes and secondary metabolites.</title>
        <authorList>
            <person name="Sorensen T."/>
            <person name="Petersen C."/>
            <person name="Muurmann A.T."/>
            <person name="Christiansen J.V."/>
            <person name="Brundto M.L."/>
            <person name="Overgaard C.K."/>
            <person name="Boysen A.T."/>
            <person name="Wollenberg R.D."/>
            <person name="Larsen T.O."/>
            <person name="Sorensen J.L."/>
            <person name="Nielsen K.L."/>
            <person name="Sondergaard T.E."/>
        </authorList>
    </citation>
    <scope>NUCLEOTIDE SEQUENCE [LARGE SCALE GENOMIC DNA]</scope>
    <source>
        <strain evidence="5 6">AAU 773</strain>
    </source>
</reference>
<dbReference type="InterPro" id="IPR050816">
    <property type="entry name" value="Flavin-dep_Halogenase_NPB"/>
</dbReference>
<organism evidence="5 6">
    <name type="scientific">Apiospora arundinis</name>
    <dbReference type="NCBI Taxonomy" id="335852"/>
    <lineage>
        <taxon>Eukaryota</taxon>
        <taxon>Fungi</taxon>
        <taxon>Dikarya</taxon>
        <taxon>Ascomycota</taxon>
        <taxon>Pezizomycotina</taxon>
        <taxon>Sordariomycetes</taxon>
        <taxon>Xylariomycetidae</taxon>
        <taxon>Amphisphaeriales</taxon>
        <taxon>Apiosporaceae</taxon>
        <taxon>Apiospora</taxon>
    </lineage>
</organism>
<dbReference type="PANTHER" id="PTHR43747">
    <property type="entry name" value="FAD-BINDING PROTEIN"/>
    <property type="match status" value="1"/>
</dbReference>
<dbReference type="InterPro" id="IPR036188">
    <property type="entry name" value="FAD/NAD-bd_sf"/>
</dbReference>
<evidence type="ECO:0000256" key="3">
    <source>
        <dbReference type="ARBA" id="ARBA00023033"/>
    </source>
</evidence>
<dbReference type="Gene3D" id="3.50.50.60">
    <property type="entry name" value="FAD/NAD(P)-binding domain"/>
    <property type="match status" value="1"/>
</dbReference>
<dbReference type="EMBL" id="JAPCWZ010000006">
    <property type="protein sequence ID" value="KAK8859487.1"/>
    <property type="molecule type" value="Genomic_DNA"/>
</dbReference>
<evidence type="ECO:0000313" key="6">
    <source>
        <dbReference type="Proteomes" id="UP001390339"/>
    </source>
</evidence>
<keyword evidence="2" id="KW-0560">Oxidoreductase</keyword>
<protein>
    <submittedName>
        <fullName evidence="5">CrpH protein</fullName>
    </submittedName>
</protein>
<dbReference type="InterPro" id="IPR006905">
    <property type="entry name" value="Flavin_halogenase"/>
</dbReference>
<comment type="caution">
    <text evidence="5">The sequence shown here is derived from an EMBL/GenBank/DDBJ whole genome shotgun (WGS) entry which is preliminary data.</text>
</comment>
<proteinExistence type="inferred from homology"/>
<keyword evidence="3" id="KW-0503">Monooxygenase</keyword>
<sequence length="170" mass="18350">MASSSIPDRCTVLVIGAGPDGSYAASPLAREGIDVVQSEADVFPRYNIGESMLASTRHLLRFIDLEENLSHMDTDFIAAGGPNNYAWKVVRTEADLLMFRHASESGAKTFDGIKVKSVEFEDATVVPSGEPDLKPGRHAPSRLLTRSSSPRVRVGSPSTTSWMLADVRAS</sequence>